<organism evidence="1 2">
    <name type="scientific">Vibrio ostreicida</name>
    <dbReference type="NCBI Taxonomy" id="526588"/>
    <lineage>
        <taxon>Bacteria</taxon>
        <taxon>Pseudomonadati</taxon>
        <taxon>Pseudomonadota</taxon>
        <taxon>Gammaproteobacteria</taxon>
        <taxon>Vibrionales</taxon>
        <taxon>Vibrionaceae</taxon>
        <taxon>Vibrio</taxon>
    </lineage>
</organism>
<accession>A0ABT8C2D0</accession>
<name>A0ABT8C2D0_9VIBR</name>
<gene>
    <name evidence="1" type="ORF">QWZ16_23155</name>
</gene>
<evidence type="ECO:0000313" key="2">
    <source>
        <dbReference type="Proteomes" id="UP001238540"/>
    </source>
</evidence>
<reference evidence="2" key="1">
    <citation type="journal article" date="2019" name="Int. J. Syst. Evol. Microbiol.">
        <title>The Global Catalogue of Microorganisms (GCM) 10K type strain sequencing project: providing services to taxonomists for standard genome sequencing and annotation.</title>
        <authorList>
            <consortium name="The Broad Institute Genomics Platform"/>
            <consortium name="The Broad Institute Genome Sequencing Center for Infectious Disease"/>
            <person name="Wu L."/>
            <person name="Ma J."/>
        </authorList>
    </citation>
    <scope>NUCLEOTIDE SEQUENCE [LARGE SCALE GENOMIC DNA]</scope>
    <source>
        <strain evidence="2">CECT 7398</strain>
    </source>
</reference>
<dbReference type="RefSeq" id="WP_290313386.1">
    <property type="nucleotide sequence ID" value="NZ_JAUFQC010000027.1"/>
</dbReference>
<dbReference type="EMBL" id="JAUFQC010000027">
    <property type="protein sequence ID" value="MDN3612502.1"/>
    <property type="molecule type" value="Genomic_DNA"/>
</dbReference>
<dbReference type="Proteomes" id="UP001238540">
    <property type="component" value="Unassembled WGS sequence"/>
</dbReference>
<evidence type="ECO:0000313" key="1">
    <source>
        <dbReference type="EMBL" id="MDN3612502.1"/>
    </source>
</evidence>
<proteinExistence type="predicted"/>
<sequence length="184" mass="20741">MIALFVAFFILVLITDIESDLPPEAKTETLNKEALIEYYIANKDNIIQSLEKAIDANDAPLVSEFSKYSVANDDELNALLKRAETVLKGKVEKESAVVTERRTRIERQFSTWDGSHRGLERLIKGAMKDPDSYEHDETVYWDKGDSLIVKIVYRGKNSVGSIVTSFVKAEISLDGKILKILEQS</sequence>
<comment type="caution">
    <text evidence="1">The sequence shown here is derived from an EMBL/GenBank/DDBJ whole genome shotgun (WGS) entry which is preliminary data.</text>
</comment>
<keyword evidence="2" id="KW-1185">Reference proteome</keyword>
<protein>
    <recommendedName>
        <fullName evidence="3">Nuclear transport factor 2 family protein</fullName>
    </recommendedName>
</protein>
<evidence type="ECO:0008006" key="3">
    <source>
        <dbReference type="Google" id="ProtNLM"/>
    </source>
</evidence>